<feature type="region of interest" description="Disordered" evidence="1">
    <location>
        <begin position="26"/>
        <end position="46"/>
    </location>
</feature>
<sequence length="496" mass="54227">MSNEHGATVKNILADEIERLVLEVPDSMASPERTSQSLAEKTKTSMTLESPIPLQSSLVMTANPKNNSMENEAPHALIQLALHDAMTKQTEIECFPWSELSTDSPETVEPCSVPVLEMDSGNSNQRCDTDSIPVASQIHSAERPNWALAPKINKTPRTQTKANVETGGARGVAQRNPSSAPSRRQSQKSNLFTKAIEDLSESRHIPRQERANKAGGDSSSQPWDITRQRPSSHLSTPQDAIRANSPAGALTLPGDWATQHRNLNATASPIVPTKRMTSSNSNMESHGPSRPFVPRYAEGDNPTSMVDRRNGGLGDTRHTDAFTSAFGTSEFQGVSIPVIVNTWSNLPRQPRYEEAPRSPPISPEVRGMHFDVQQTLSLVSGPEWRVQGTPEGFRGSIPEMRSISHAPSAYGRGPGGLDRTFPAQGYGKLVPPHGASSPYHHVELPPSNHRDPKQLHMNATMNHVTRGVSHNIQFPNGPYTMNSNRVNAEEFARNRG</sequence>
<dbReference type="Proteomes" id="UP000521943">
    <property type="component" value="Unassembled WGS sequence"/>
</dbReference>
<feature type="compositionally biased region" description="Polar residues" evidence="1">
    <location>
        <begin position="32"/>
        <end position="46"/>
    </location>
</feature>
<name>A0A8H6MDV5_9AGAR</name>
<feature type="compositionally biased region" description="Polar residues" evidence="1">
    <location>
        <begin position="275"/>
        <end position="284"/>
    </location>
</feature>
<feature type="compositionally biased region" description="Polar residues" evidence="1">
    <location>
        <begin position="217"/>
        <end position="238"/>
    </location>
</feature>
<dbReference type="OrthoDB" id="10278577at2759"/>
<organism evidence="2 3">
    <name type="scientific">Ephemerocybe angulata</name>
    <dbReference type="NCBI Taxonomy" id="980116"/>
    <lineage>
        <taxon>Eukaryota</taxon>
        <taxon>Fungi</taxon>
        <taxon>Dikarya</taxon>
        <taxon>Basidiomycota</taxon>
        <taxon>Agaricomycotina</taxon>
        <taxon>Agaricomycetes</taxon>
        <taxon>Agaricomycetidae</taxon>
        <taxon>Agaricales</taxon>
        <taxon>Agaricineae</taxon>
        <taxon>Psathyrellaceae</taxon>
        <taxon>Ephemerocybe</taxon>
    </lineage>
</organism>
<evidence type="ECO:0000313" key="3">
    <source>
        <dbReference type="Proteomes" id="UP000521943"/>
    </source>
</evidence>
<protein>
    <submittedName>
        <fullName evidence="2">Uncharacterized protein</fullName>
    </submittedName>
</protein>
<dbReference type="AlphaFoldDB" id="A0A8H6MDV5"/>
<accession>A0A8H6MDV5</accession>
<keyword evidence="3" id="KW-1185">Reference proteome</keyword>
<comment type="caution">
    <text evidence="2">The sequence shown here is derived from an EMBL/GenBank/DDBJ whole genome shotgun (WGS) entry which is preliminary data.</text>
</comment>
<dbReference type="EMBL" id="JACGCI010000008">
    <property type="protein sequence ID" value="KAF6762229.1"/>
    <property type="molecule type" value="Genomic_DNA"/>
</dbReference>
<feature type="compositionally biased region" description="Polar residues" evidence="1">
    <location>
        <begin position="175"/>
        <end position="192"/>
    </location>
</feature>
<reference evidence="2 3" key="1">
    <citation type="submission" date="2020-07" db="EMBL/GenBank/DDBJ databases">
        <title>Comparative genomics of pyrophilous fungi reveals a link between fire events and developmental genes.</title>
        <authorList>
            <consortium name="DOE Joint Genome Institute"/>
            <person name="Steindorff A.S."/>
            <person name="Carver A."/>
            <person name="Calhoun S."/>
            <person name="Stillman K."/>
            <person name="Liu H."/>
            <person name="Lipzen A."/>
            <person name="Pangilinan J."/>
            <person name="Labutti K."/>
            <person name="Bruns T.D."/>
            <person name="Grigoriev I.V."/>
        </authorList>
    </citation>
    <scope>NUCLEOTIDE SEQUENCE [LARGE SCALE GENOMIC DNA]</scope>
    <source>
        <strain evidence="2 3">CBS 144469</strain>
    </source>
</reference>
<gene>
    <name evidence="2" type="ORF">DFP72DRAFT_878316</name>
</gene>
<feature type="compositionally biased region" description="Basic and acidic residues" evidence="1">
    <location>
        <begin position="195"/>
        <end position="212"/>
    </location>
</feature>
<evidence type="ECO:0000313" key="2">
    <source>
        <dbReference type="EMBL" id="KAF6762229.1"/>
    </source>
</evidence>
<proteinExistence type="predicted"/>
<evidence type="ECO:0000256" key="1">
    <source>
        <dbReference type="SAM" id="MobiDB-lite"/>
    </source>
</evidence>
<feature type="region of interest" description="Disordered" evidence="1">
    <location>
        <begin position="139"/>
        <end position="302"/>
    </location>
</feature>